<dbReference type="GO" id="GO:0004601">
    <property type="term" value="F:peroxidase activity"/>
    <property type="evidence" value="ECO:0007669"/>
    <property type="project" value="UniProtKB-KW"/>
</dbReference>
<dbReference type="EMBL" id="CP001013">
    <property type="protein sequence ID" value="ACB32736.1"/>
    <property type="molecule type" value="Genomic_DNA"/>
</dbReference>
<keyword evidence="8" id="KW-1185">Reference proteome</keyword>
<dbReference type="Pfam" id="PF00255">
    <property type="entry name" value="GSHPx"/>
    <property type="match status" value="1"/>
</dbReference>
<evidence type="ECO:0000256" key="3">
    <source>
        <dbReference type="ARBA" id="ARBA00023002"/>
    </source>
</evidence>
<proteinExistence type="inferred from homology"/>
<evidence type="ECO:0000256" key="5">
    <source>
        <dbReference type="RuleBase" id="RU000499"/>
    </source>
</evidence>
<dbReference type="Gene3D" id="3.40.30.10">
    <property type="entry name" value="Glutaredoxin"/>
    <property type="match status" value="1"/>
</dbReference>
<dbReference type="RefSeq" id="WP_012345498.1">
    <property type="nucleotide sequence ID" value="NC_010524.1"/>
</dbReference>
<keyword evidence="2 5" id="KW-0575">Peroxidase</keyword>
<dbReference type="PROSITE" id="PS51257">
    <property type="entry name" value="PROKAR_LIPOPROTEIN"/>
    <property type="match status" value="1"/>
</dbReference>
<dbReference type="HOGENOM" id="CLU_029507_1_3_4"/>
<evidence type="ECO:0000256" key="4">
    <source>
        <dbReference type="PIRSR" id="PIRSR000303-1"/>
    </source>
</evidence>
<evidence type="ECO:0000313" key="8">
    <source>
        <dbReference type="Proteomes" id="UP000001693"/>
    </source>
</evidence>
<feature type="signal peptide" evidence="6">
    <location>
        <begin position="1"/>
        <end position="27"/>
    </location>
</feature>
<keyword evidence="3 5" id="KW-0560">Oxidoreductase</keyword>
<dbReference type="Proteomes" id="UP000001693">
    <property type="component" value="Chromosome"/>
</dbReference>
<dbReference type="AlphaFoldDB" id="B1XXW7"/>
<dbReference type="PROSITE" id="PS51355">
    <property type="entry name" value="GLUTATHIONE_PEROXID_3"/>
    <property type="match status" value="1"/>
</dbReference>
<dbReference type="OrthoDB" id="9785502at2"/>
<keyword evidence="6" id="KW-0732">Signal</keyword>
<protein>
    <recommendedName>
        <fullName evidence="5">Glutathione peroxidase</fullName>
    </recommendedName>
</protein>
<dbReference type="STRING" id="395495.Lcho_0461"/>
<dbReference type="InterPro" id="IPR000889">
    <property type="entry name" value="Glutathione_peroxidase"/>
</dbReference>
<comment type="similarity">
    <text evidence="1 5">Belongs to the glutathione peroxidase family.</text>
</comment>
<feature type="chain" id="PRO_5002772868" description="Glutathione peroxidase" evidence="6">
    <location>
        <begin position="28"/>
        <end position="191"/>
    </location>
</feature>
<dbReference type="SUPFAM" id="SSF52833">
    <property type="entry name" value="Thioredoxin-like"/>
    <property type="match status" value="1"/>
</dbReference>
<dbReference type="InterPro" id="IPR029759">
    <property type="entry name" value="GPX_AS"/>
</dbReference>
<name>B1XXW7_LEPCP</name>
<dbReference type="GO" id="GO:0034599">
    <property type="term" value="P:cellular response to oxidative stress"/>
    <property type="evidence" value="ECO:0007669"/>
    <property type="project" value="TreeGrafter"/>
</dbReference>
<organism evidence="7 8">
    <name type="scientific">Leptothrix cholodnii (strain ATCC 51168 / LMG 8142 / SP-6)</name>
    <name type="common">Leptothrix discophora (strain SP-6)</name>
    <dbReference type="NCBI Taxonomy" id="395495"/>
    <lineage>
        <taxon>Bacteria</taxon>
        <taxon>Pseudomonadati</taxon>
        <taxon>Pseudomonadota</taxon>
        <taxon>Betaproteobacteria</taxon>
        <taxon>Burkholderiales</taxon>
        <taxon>Sphaerotilaceae</taxon>
        <taxon>Leptothrix</taxon>
    </lineage>
</organism>
<dbReference type="eggNOG" id="COG0386">
    <property type="taxonomic scope" value="Bacteria"/>
</dbReference>
<dbReference type="InterPro" id="IPR036249">
    <property type="entry name" value="Thioredoxin-like_sf"/>
</dbReference>
<dbReference type="PANTHER" id="PTHR11592">
    <property type="entry name" value="GLUTATHIONE PEROXIDASE"/>
    <property type="match status" value="1"/>
</dbReference>
<dbReference type="PIRSF" id="PIRSF000303">
    <property type="entry name" value="Glutathion_perox"/>
    <property type="match status" value="1"/>
</dbReference>
<reference evidence="7 8" key="1">
    <citation type="submission" date="2008-03" db="EMBL/GenBank/DDBJ databases">
        <title>Complete sequence of Leptothrix cholodnii SP-6.</title>
        <authorList>
            <consortium name="US DOE Joint Genome Institute"/>
            <person name="Copeland A."/>
            <person name="Lucas S."/>
            <person name="Lapidus A."/>
            <person name="Glavina del Rio T."/>
            <person name="Dalin E."/>
            <person name="Tice H."/>
            <person name="Bruce D."/>
            <person name="Goodwin L."/>
            <person name="Pitluck S."/>
            <person name="Chertkov O."/>
            <person name="Brettin T."/>
            <person name="Detter J.C."/>
            <person name="Han C."/>
            <person name="Kuske C.R."/>
            <person name="Schmutz J."/>
            <person name="Larimer F."/>
            <person name="Land M."/>
            <person name="Hauser L."/>
            <person name="Kyrpides N."/>
            <person name="Lykidis A."/>
            <person name="Emerson D."/>
            <person name="Richardson P."/>
        </authorList>
    </citation>
    <scope>NUCLEOTIDE SEQUENCE [LARGE SCALE GENOMIC DNA]</scope>
    <source>
        <strain evidence="8">ATCC 51168 / LMG 8142 / SP-6</strain>
    </source>
</reference>
<sequence precursor="true">MDNPFRRRALLGLAAWPLVLASGQASGASTACPALLDRSIPRLQDEQAQALCQYSGKVLLIVNTASACGYTSQYEGLQKLHEQYRERGLVVMGFPSNDFAGQESGDNRQIAEFCENQFAVRFPMFVKGAVRGPQAQPLYADLKRLSGQAPGWNFHKYLVGRDGRSVRSYASAVGPDDRRLRLDIETFLNAR</sequence>
<gene>
    <name evidence="7" type="ordered locus">Lcho_0461</name>
</gene>
<evidence type="ECO:0000256" key="2">
    <source>
        <dbReference type="ARBA" id="ARBA00022559"/>
    </source>
</evidence>
<dbReference type="PANTHER" id="PTHR11592:SF78">
    <property type="entry name" value="GLUTATHIONE PEROXIDASE"/>
    <property type="match status" value="1"/>
</dbReference>
<dbReference type="PROSITE" id="PS00460">
    <property type="entry name" value="GLUTATHIONE_PEROXID_1"/>
    <property type="match status" value="1"/>
</dbReference>
<dbReference type="KEGG" id="lch:Lcho_0461"/>
<accession>B1XXW7</accession>
<dbReference type="CDD" id="cd00340">
    <property type="entry name" value="GSH_Peroxidase"/>
    <property type="match status" value="1"/>
</dbReference>
<evidence type="ECO:0000313" key="7">
    <source>
        <dbReference type="EMBL" id="ACB32736.1"/>
    </source>
</evidence>
<feature type="active site" evidence="4">
    <location>
        <position position="68"/>
    </location>
</feature>
<evidence type="ECO:0000256" key="1">
    <source>
        <dbReference type="ARBA" id="ARBA00006926"/>
    </source>
</evidence>
<evidence type="ECO:0000256" key="6">
    <source>
        <dbReference type="SAM" id="SignalP"/>
    </source>
</evidence>
<dbReference type="PRINTS" id="PR01011">
    <property type="entry name" value="GLUTPROXDASE"/>
</dbReference>